<sequence>METESYLLSHLLNTNAVPERFEVASIQLGIHFVQNTLSQLQRQTRELEGQLRQFHSVLSPARRLPVEILGEIFSSAISHPLDETERKRLVNFALVCRTWHNAVYHAHRLWNSIRIPGELTESSYEFILSCFSRSGGIPRLLEIGRSKFKAHDGCGESNSECSSGSGTLLLAKLLTEGPTLRTLCIHFDRLDCFRNLLAAFQFFKLKDSAPRPWDSIRSLALHFKWKWNEHPNPANSIFLSIPSTVTELQLYLPDFFAVARGWGSHDSASENAPLHLNQDLLGRLSSFLLSCDWKGARLLAHLPYCTAVETLTLDFKHMPMRYDQSDEFVRRIPDIGILLPKVHTLSLQNTLIEGLNILQFLNTPSLIRLDIDFTREDEVSTYRFAKRVEAFIKHRSQCEGTFRSLALHHAATKTEDLAYLLTNLPSLTHVTLDDVSFKSTLFETLRSSRINLRPGRSISLPHLETLELLDLPYTFDPYYLVQFLMKRKGYDAGSVPPILRYPFDSIKRLVVTYKQAKLSDGLGGREEIELLRNNTDMSLSIGPLLYSM</sequence>
<dbReference type="OrthoDB" id="10480785at2759"/>
<organism evidence="2 3">
    <name type="scientific">Candolleomyces aberdarensis</name>
    <dbReference type="NCBI Taxonomy" id="2316362"/>
    <lineage>
        <taxon>Eukaryota</taxon>
        <taxon>Fungi</taxon>
        <taxon>Dikarya</taxon>
        <taxon>Basidiomycota</taxon>
        <taxon>Agaricomycotina</taxon>
        <taxon>Agaricomycetes</taxon>
        <taxon>Agaricomycetidae</taxon>
        <taxon>Agaricales</taxon>
        <taxon>Agaricineae</taxon>
        <taxon>Psathyrellaceae</taxon>
        <taxon>Candolleomyces</taxon>
    </lineage>
</organism>
<reference evidence="2 3" key="1">
    <citation type="submission" date="2019-01" db="EMBL/GenBank/DDBJ databases">
        <title>Draft genome sequence of Psathyrella aberdarensis IHI B618.</title>
        <authorList>
            <person name="Buettner E."/>
            <person name="Kellner H."/>
        </authorList>
    </citation>
    <scope>NUCLEOTIDE SEQUENCE [LARGE SCALE GENOMIC DNA]</scope>
    <source>
        <strain evidence="2 3">IHI B618</strain>
    </source>
</reference>
<name>A0A4Q2DUJ7_9AGAR</name>
<dbReference type="Proteomes" id="UP000290288">
    <property type="component" value="Unassembled WGS sequence"/>
</dbReference>
<dbReference type="STRING" id="2316362.A0A4Q2DUJ7"/>
<dbReference type="SUPFAM" id="SSF81383">
    <property type="entry name" value="F-box domain"/>
    <property type="match status" value="1"/>
</dbReference>
<accession>A0A4Q2DUJ7</accession>
<protein>
    <recommendedName>
        <fullName evidence="1">F-box domain-containing protein</fullName>
    </recommendedName>
</protein>
<dbReference type="InterPro" id="IPR001810">
    <property type="entry name" value="F-box_dom"/>
</dbReference>
<evidence type="ECO:0000313" key="2">
    <source>
        <dbReference type="EMBL" id="RXW24067.1"/>
    </source>
</evidence>
<dbReference type="AlphaFoldDB" id="A0A4Q2DUJ7"/>
<dbReference type="CDD" id="cd09917">
    <property type="entry name" value="F-box_SF"/>
    <property type="match status" value="1"/>
</dbReference>
<dbReference type="EMBL" id="SDEE01000026">
    <property type="protein sequence ID" value="RXW24067.1"/>
    <property type="molecule type" value="Genomic_DNA"/>
</dbReference>
<comment type="caution">
    <text evidence="2">The sequence shown here is derived from an EMBL/GenBank/DDBJ whole genome shotgun (WGS) entry which is preliminary data.</text>
</comment>
<evidence type="ECO:0000313" key="3">
    <source>
        <dbReference type="Proteomes" id="UP000290288"/>
    </source>
</evidence>
<keyword evidence="3" id="KW-1185">Reference proteome</keyword>
<dbReference type="SUPFAM" id="SSF52047">
    <property type="entry name" value="RNI-like"/>
    <property type="match status" value="1"/>
</dbReference>
<dbReference type="Gene3D" id="1.20.1280.50">
    <property type="match status" value="1"/>
</dbReference>
<gene>
    <name evidence="2" type="ORF">EST38_g1757</name>
</gene>
<proteinExistence type="predicted"/>
<dbReference type="InterPro" id="IPR036047">
    <property type="entry name" value="F-box-like_dom_sf"/>
</dbReference>
<feature type="domain" description="F-box" evidence="1">
    <location>
        <begin position="63"/>
        <end position="114"/>
    </location>
</feature>
<dbReference type="Pfam" id="PF12937">
    <property type="entry name" value="F-box-like"/>
    <property type="match status" value="1"/>
</dbReference>
<evidence type="ECO:0000259" key="1">
    <source>
        <dbReference type="Pfam" id="PF12937"/>
    </source>
</evidence>